<dbReference type="Gene3D" id="1.10.10.10">
    <property type="entry name" value="Winged helix-like DNA-binding domain superfamily/Winged helix DNA-binding domain"/>
    <property type="match status" value="1"/>
</dbReference>
<evidence type="ECO:0000313" key="2">
    <source>
        <dbReference type="EMBL" id="BCK80867.1"/>
    </source>
</evidence>
<dbReference type="Pfam" id="PF13730">
    <property type="entry name" value="HTH_36"/>
    <property type="match status" value="1"/>
</dbReference>
<evidence type="ECO:0008006" key="4">
    <source>
        <dbReference type="Google" id="ProtNLM"/>
    </source>
</evidence>
<protein>
    <recommendedName>
        <fullName evidence="4">Helix-turn-helix domain-containing protein</fullName>
    </recommendedName>
</protein>
<dbReference type="InterPro" id="IPR036390">
    <property type="entry name" value="WH_DNA-bd_sf"/>
</dbReference>
<sequence length="149" mass="17397">MRNKYYTSRDPIKNYFPLPNEVFALGLSPGALAVYSYLMYTEDRTTYQCHASYKTIGKAVNMSPNTVRKYVTELVERGLIKTERTTIITQDGRKQNRSLLYTLLPIQFSIQQFYEQKLAKLDTECEQERIRKRLEALQQARQKTTCPPA</sequence>
<keyword evidence="1" id="KW-0175">Coiled coil</keyword>
<accession>A0A810Q3P1</accession>
<keyword evidence="3" id="KW-1185">Reference proteome</keyword>
<dbReference type="Proteomes" id="UP000681035">
    <property type="component" value="Chromosome"/>
</dbReference>
<proteinExistence type="predicted"/>
<dbReference type="AlphaFoldDB" id="A0A810Q3P1"/>
<dbReference type="RefSeq" id="WP_213541715.1">
    <property type="nucleotide sequence ID" value="NZ_AP023418.1"/>
</dbReference>
<reference evidence="2" key="1">
    <citation type="submission" date="2020-09" db="EMBL/GenBank/DDBJ databases">
        <title>New species isolated from human feces.</title>
        <authorList>
            <person name="Kitahara M."/>
            <person name="Shigeno Y."/>
            <person name="Shime M."/>
            <person name="Matsumoto Y."/>
            <person name="Nakamura S."/>
            <person name="Motooka D."/>
            <person name="Fukuoka S."/>
            <person name="Nishikawa H."/>
            <person name="Benno Y."/>
        </authorList>
    </citation>
    <scope>NUCLEOTIDE SEQUENCE</scope>
    <source>
        <strain evidence="2">MM50</strain>
    </source>
</reference>
<evidence type="ECO:0000256" key="1">
    <source>
        <dbReference type="SAM" id="Coils"/>
    </source>
</evidence>
<organism evidence="2 3">
    <name type="scientific">Vescimonas coprocola</name>
    <dbReference type="NCBI Taxonomy" id="2714355"/>
    <lineage>
        <taxon>Bacteria</taxon>
        <taxon>Bacillati</taxon>
        <taxon>Bacillota</taxon>
        <taxon>Clostridia</taxon>
        <taxon>Eubacteriales</taxon>
        <taxon>Oscillospiraceae</taxon>
        <taxon>Vescimonas</taxon>
    </lineage>
</organism>
<dbReference type="SUPFAM" id="SSF46785">
    <property type="entry name" value="Winged helix' DNA-binding domain"/>
    <property type="match status" value="1"/>
</dbReference>
<gene>
    <name evidence="2" type="ORF">MM50RIKEN_06300</name>
</gene>
<dbReference type="KEGG" id="vcop:MM50RIKEN_06300"/>
<name>A0A810Q3P1_9FIRM</name>
<dbReference type="InterPro" id="IPR036388">
    <property type="entry name" value="WH-like_DNA-bd_sf"/>
</dbReference>
<dbReference type="EMBL" id="AP023418">
    <property type="protein sequence ID" value="BCK80867.1"/>
    <property type="molecule type" value="Genomic_DNA"/>
</dbReference>
<evidence type="ECO:0000313" key="3">
    <source>
        <dbReference type="Proteomes" id="UP000681035"/>
    </source>
</evidence>
<feature type="coiled-coil region" evidence="1">
    <location>
        <begin position="111"/>
        <end position="140"/>
    </location>
</feature>